<dbReference type="Proteomes" id="UP000007303">
    <property type="component" value="Unassembled WGS sequence"/>
</dbReference>
<dbReference type="GeneTree" id="ENSGT00940000154396"/>
<evidence type="ECO:0000313" key="11">
    <source>
        <dbReference type="Ensembl" id="ENSTNIP00000001596.1"/>
    </source>
</evidence>
<dbReference type="SUPFAM" id="SSF56994">
    <property type="entry name" value="Insulin-like"/>
    <property type="match status" value="1"/>
</dbReference>
<evidence type="ECO:0000256" key="7">
    <source>
        <dbReference type="ARBA" id="ARBA00023157"/>
    </source>
</evidence>
<evidence type="ECO:0000256" key="8">
    <source>
        <dbReference type="RuleBase" id="RU000406"/>
    </source>
</evidence>
<name>H3C030_TETNG</name>
<dbReference type="PANTHER" id="PTHR20968">
    <property type="entry name" value="ILGF DOMAIN-CONTAINING PROTEIN"/>
    <property type="match status" value="1"/>
</dbReference>
<evidence type="ECO:0000256" key="4">
    <source>
        <dbReference type="ARBA" id="ARBA00020180"/>
    </source>
</evidence>
<reference evidence="12" key="1">
    <citation type="journal article" date="2004" name="Nature">
        <title>Genome duplication in the teleost fish Tetraodon nigroviridis reveals the early vertebrate proto-karyotype.</title>
        <authorList>
            <person name="Jaillon O."/>
            <person name="Aury J.-M."/>
            <person name="Brunet F."/>
            <person name="Petit J.-L."/>
            <person name="Stange-Thomann N."/>
            <person name="Mauceli E."/>
            <person name="Bouneau L."/>
            <person name="Fischer C."/>
            <person name="Ozouf-Costaz C."/>
            <person name="Bernot A."/>
            <person name="Nicaud S."/>
            <person name="Jaffe D."/>
            <person name="Fisher S."/>
            <person name="Lutfalla G."/>
            <person name="Dossat C."/>
            <person name="Segurens B."/>
            <person name="Dasilva C."/>
            <person name="Salanoubat M."/>
            <person name="Levy M."/>
            <person name="Boudet N."/>
            <person name="Castellano S."/>
            <person name="Anthouard V."/>
            <person name="Jubin C."/>
            <person name="Castelli V."/>
            <person name="Katinka M."/>
            <person name="Vacherie B."/>
            <person name="Biemont C."/>
            <person name="Skalli Z."/>
            <person name="Cattolico L."/>
            <person name="Poulain J."/>
            <person name="De Berardinis V."/>
            <person name="Cruaud C."/>
            <person name="Duprat S."/>
            <person name="Brottier P."/>
            <person name="Coutanceau J.-P."/>
            <person name="Gouzy J."/>
            <person name="Parra G."/>
            <person name="Lardier G."/>
            <person name="Chapple C."/>
            <person name="McKernan K.J."/>
            <person name="McEwan P."/>
            <person name="Bosak S."/>
            <person name="Kellis M."/>
            <person name="Volff J.-N."/>
            <person name="Guigo R."/>
            <person name="Zody M.C."/>
            <person name="Mesirov J."/>
            <person name="Lindblad-Toh K."/>
            <person name="Birren B."/>
            <person name="Nusbaum C."/>
            <person name="Kahn D."/>
            <person name="Robinson-Rechavi M."/>
            <person name="Laudet V."/>
            <person name="Schachter V."/>
            <person name="Quetier F."/>
            <person name="Saurin W."/>
            <person name="Scarpelli C."/>
            <person name="Wincker P."/>
            <person name="Lander E.S."/>
            <person name="Weissenbach J."/>
            <person name="Roest Crollius H."/>
        </authorList>
    </citation>
    <scope>NUCLEOTIDE SEQUENCE [LARGE SCALE GENOMIC DNA]</scope>
</reference>
<dbReference type="PANTHER" id="PTHR20968:SF4">
    <property type="entry name" value="RELAXIN 3"/>
    <property type="match status" value="1"/>
</dbReference>
<keyword evidence="6" id="KW-0372">Hormone</keyword>
<dbReference type="HOGENOM" id="CLU_120043_0_0_1"/>
<dbReference type="AlphaFoldDB" id="H3C030"/>
<dbReference type="SMART" id="SM00078">
    <property type="entry name" value="IlGF"/>
    <property type="match status" value="1"/>
</dbReference>
<dbReference type="OMA" id="SQGCTKN"/>
<comment type="subunit">
    <text evidence="3">Heterodimer of a B chain and an A chain linked by two disulfide bonds.</text>
</comment>
<evidence type="ECO:0000256" key="6">
    <source>
        <dbReference type="ARBA" id="ARBA00022702"/>
    </source>
</evidence>
<keyword evidence="7" id="KW-1015">Disulfide bond</keyword>
<dbReference type="GO" id="GO:0005576">
    <property type="term" value="C:extracellular region"/>
    <property type="evidence" value="ECO:0007669"/>
    <property type="project" value="UniProtKB-SubCell"/>
</dbReference>
<comment type="subcellular location">
    <subcellularLocation>
        <location evidence="1 8">Secreted</location>
    </subcellularLocation>
</comment>
<keyword evidence="12" id="KW-1185">Reference proteome</keyword>
<dbReference type="InterPro" id="IPR022353">
    <property type="entry name" value="Insulin_CS"/>
</dbReference>
<reference evidence="11" key="3">
    <citation type="submission" date="2025-09" db="UniProtKB">
        <authorList>
            <consortium name="Ensembl"/>
        </authorList>
    </citation>
    <scope>IDENTIFICATION</scope>
</reference>
<reference evidence="11" key="2">
    <citation type="submission" date="2025-08" db="UniProtKB">
        <authorList>
            <consortium name="Ensembl"/>
        </authorList>
    </citation>
    <scope>IDENTIFICATION</scope>
</reference>
<protein>
    <recommendedName>
        <fullName evidence="4">Insulin</fullName>
    </recommendedName>
</protein>
<feature type="chain" id="PRO_5003581254" description="Insulin" evidence="9">
    <location>
        <begin position="24"/>
        <end position="120"/>
    </location>
</feature>
<dbReference type="GO" id="GO:0001664">
    <property type="term" value="F:G protein-coupled receptor binding"/>
    <property type="evidence" value="ECO:0007669"/>
    <property type="project" value="TreeGrafter"/>
</dbReference>
<evidence type="ECO:0000256" key="9">
    <source>
        <dbReference type="SAM" id="SignalP"/>
    </source>
</evidence>
<keyword evidence="5 8" id="KW-0964">Secreted</keyword>
<dbReference type="InterPro" id="IPR016179">
    <property type="entry name" value="Insulin-like"/>
</dbReference>
<dbReference type="InterPro" id="IPR051777">
    <property type="entry name" value="Insulin-like_neuro_ligands"/>
</dbReference>
<dbReference type="InParanoid" id="H3C030"/>
<dbReference type="PRINTS" id="PR00276">
    <property type="entry name" value="INSULINFAMLY"/>
</dbReference>
<dbReference type="Pfam" id="PF00049">
    <property type="entry name" value="Insulin"/>
    <property type="match status" value="1"/>
</dbReference>
<keyword evidence="9" id="KW-0732">Signal</keyword>
<evidence type="ECO:0000259" key="10">
    <source>
        <dbReference type="SMART" id="SM00078"/>
    </source>
</evidence>
<dbReference type="Gene3D" id="1.10.100.10">
    <property type="entry name" value="Insulin-like"/>
    <property type="match status" value="1"/>
</dbReference>
<evidence type="ECO:0000313" key="12">
    <source>
        <dbReference type="Proteomes" id="UP000007303"/>
    </source>
</evidence>
<dbReference type="PROSITE" id="PS51257">
    <property type="entry name" value="PROKAR_LIPOPROTEIN"/>
    <property type="match status" value="1"/>
</dbReference>
<dbReference type="InterPro" id="IPR036438">
    <property type="entry name" value="Insulin-like_sf"/>
</dbReference>
<accession>H3C030</accession>
<feature type="signal peptide" evidence="9">
    <location>
        <begin position="1"/>
        <end position="23"/>
    </location>
</feature>
<evidence type="ECO:0000256" key="2">
    <source>
        <dbReference type="ARBA" id="ARBA00009034"/>
    </source>
</evidence>
<feature type="domain" description="Insulin-like" evidence="10">
    <location>
        <begin position="37"/>
        <end position="120"/>
    </location>
</feature>
<sequence>MLRRVALALALVCAASVCSCAKADLMSRLIFPRDYGVKLCGREFIRAVIFTCGGSRWRRSPELDSPPWTPVSERTAGIPSSLGDLLAVYGPGRRRRNFSLGVAGKCCTQGCTKNDIGRLC</sequence>
<dbReference type="CDD" id="cd04365">
    <property type="entry name" value="IlGF_relaxin_like"/>
    <property type="match status" value="1"/>
</dbReference>
<dbReference type="InterPro" id="IPR022352">
    <property type="entry name" value="Ins/IGF/rlx"/>
</dbReference>
<organism evidence="11 12">
    <name type="scientific">Tetraodon nigroviridis</name>
    <name type="common">Spotted green pufferfish</name>
    <name type="synonym">Chelonodon nigroviridis</name>
    <dbReference type="NCBI Taxonomy" id="99883"/>
    <lineage>
        <taxon>Eukaryota</taxon>
        <taxon>Metazoa</taxon>
        <taxon>Chordata</taxon>
        <taxon>Craniata</taxon>
        <taxon>Vertebrata</taxon>
        <taxon>Euteleostomi</taxon>
        <taxon>Actinopterygii</taxon>
        <taxon>Neopterygii</taxon>
        <taxon>Teleostei</taxon>
        <taxon>Neoteleostei</taxon>
        <taxon>Acanthomorphata</taxon>
        <taxon>Eupercaria</taxon>
        <taxon>Tetraodontiformes</taxon>
        <taxon>Tetradontoidea</taxon>
        <taxon>Tetraodontidae</taxon>
        <taxon>Tetraodon</taxon>
    </lineage>
</organism>
<dbReference type="GO" id="GO:0005179">
    <property type="term" value="F:hormone activity"/>
    <property type="evidence" value="ECO:0007669"/>
    <property type="project" value="UniProtKB-KW"/>
</dbReference>
<dbReference type="Ensembl" id="ENSTNIT00000003343.1">
    <property type="protein sequence ID" value="ENSTNIP00000001596.1"/>
    <property type="gene ID" value="ENSTNIG00000000319.1"/>
</dbReference>
<evidence type="ECO:0000256" key="5">
    <source>
        <dbReference type="ARBA" id="ARBA00022525"/>
    </source>
</evidence>
<evidence type="ECO:0000256" key="3">
    <source>
        <dbReference type="ARBA" id="ARBA00011207"/>
    </source>
</evidence>
<comment type="similarity">
    <text evidence="2 8">Belongs to the insulin family.</text>
</comment>
<evidence type="ECO:0000256" key="1">
    <source>
        <dbReference type="ARBA" id="ARBA00004613"/>
    </source>
</evidence>
<dbReference type="PROSITE" id="PS00262">
    <property type="entry name" value="INSULIN"/>
    <property type="match status" value="1"/>
</dbReference>
<proteinExistence type="inferred from homology"/>